<feature type="non-terminal residue" evidence="1">
    <location>
        <position position="43"/>
    </location>
</feature>
<evidence type="ECO:0000313" key="1">
    <source>
        <dbReference type="EMBL" id="MBF1284106.1"/>
    </source>
</evidence>
<name>A0A930DQ63_9FIRM</name>
<gene>
    <name evidence="1" type="ORF">HXM93_06215</name>
</gene>
<dbReference type="Proteomes" id="UP000709351">
    <property type="component" value="Unassembled WGS sequence"/>
</dbReference>
<evidence type="ECO:0000313" key="2">
    <source>
        <dbReference type="Proteomes" id="UP000709351"/>
    </source>
</evidence>
<organism evidence="1 2">
    <name type="scientific">Oribacterium parvum</name>
    <dbReference type="NCBI Taxonomy" id="1501329"/>
    <lineage>
        <taxon>Bacteria</taxon>
        <taxon>Bacillati</taxon>
        <taxon>Bacillota</taxon>
        <taxon>Clostridia</taxon>
        <taxon>Lachnospirales</taxon>
        <taxon>Lachnospiraceae</taxon>
        <taxon>Oribacterium</taxon>
    </lineage>
</organism>
<reference evidence="1" key="1">
    <citation type="submission" date="2020-04" db="EMBL/GenBank/DDBJ databases">
        <title>Deep metagenomics examines the oral microbiome during advanced dental caries in children, revealing novel taxa and co-occurrences with host molecules.</title>
        <authorList>
            <person name="Baker J.L."/>
            <person name="Morton J.T."/>
            <person name="Dinis M."/>
            <person name="Alvarez R."/>
            <person name="Tran N.C."/>
            <person name="Knight R."/>
            <person name="Edlund A."/>
        </authorList>
    </citation>
    <scope>NUCLEOTIDE SEQUENCE</scope>
    <source>
        <strain evidence="1">JCVI_24_bin.2</strain>
    </source>
</reference>
<proteinExistence type="predicted"/>
<accession>A0A930DQ63</accession>
<dbReference type="EMBL" id="JABZRD010000369">
    <property type="protein sequence ID" value="MBF1284106.1"/>
    <property type="molecule type" value="Genomic_DNA"/>
</dbReference>
<sequence>MQNRARQNENKRKIIFDCDNTMGIPGCDMDDGLCLLYLLGRED</sequence>
<comment type="caution">
    <text evidence="1">The sequence shown here is derived from an EMBL/GenBank/DDBJ whole genome shotgun (WGS) entry which is preliminary data.</text>
</comment>
<dbReference type="AlphaFoldDB" id="A0A930DQ63"/>
<dbReference type="GO" id="GO:0016787">
    <property type="term" value="F:hydrolase activity"/>
    <property type="evidence" value="ECO:0007669"/>
    <property type="project" value="UniProtKB-KW"/>
</dbReference>
<protein>
    <submittedName>
        <fullName evidence="1">Nucleoside hydrolase</fullName>
    </submittedName>
</protein>
<keyword evidence="1" id="KW-0378">Hydrolase</keyword>